<name>A0A8K0QSA5_9PLEO</name>
<accession>A0A8K0QSA5</accession>
<evidence type="ECO:0000313" key="2">
    <source>
        <dbReference type="EMBL" id="KAH7068603.1"/>
    </source>
</evidence>
<dbReference type="Proteomes" id="UP000813461">
    <property type="component" value="Unassembled WGS sequence"/>
</dbReference>
<organism evidence="2 3">
    <name type="scientific">Paraphoma chrysanthemicola</name>
    <dbReference type="NCBI Taxonomy" id="798071"/>
    <lineage>
        <taxon>Eukaryota</taxon>
        <taxon>Fungi</taxon>
        <taxon>Dikarya</taxon>
        <taxon>Ascomycota</taxon>
        <taxon>Pezizomycotina</taxon>
        <taxon>Dothideomycetes</taxon>
        <taxon>Pleosporomycetidae</taxon>
        <taxon>Pleosporales</taxon>
        <taxon>Pleosporineae</taxon>
        <taxon>Phaeosphaeriaceae</taxon>
        <taxon>Paraphoma</taxon>
    </lineage>
</organism>
<evidence type="ECO:0000313" key="3">
    <source>
        <dbReference type="Proteomes" id="UP000813461"/>
    </source>
</evidence>
<dbReference type="EMBL" id="JAGMVJ010000031">
    <property type="protein sequence ID" value="KAH7068603.1"/>
    <property type="molecule type" value="Genomic_DNA"/>
</dbReference>
<protein>
    <submittedName>
        <fullName evidence="2">Uncharacterized protein</fullName>
    </submittedName>
</protein>
<gene>
    <name evidence="2" type="ORF">FB567DRAFT_599003</name>
</gene>
<feature type="region of interest" description="Disordered" evidence="1">
    <location>
        <begin position="335"/>
        <end position="380"/>
    </location>
</feature>
<feature type="region of interest" description="Disordered" evidence="1">
    <location>
        <begin position="282"/>
        <end position="320"/>
    </location>
</feature>
<dbReference type="OrthoDB" id="10439885at2759"/>
<proteinExistence type="predicted"/>
<comment type="caution">
    <text evidence="2">The sequence shown here is derived from an EMBL/GenBank/DDBJ whole genome shotgun (WGS) entry which is preliminary data.</text>
</comment>
<feature type="compositionally biased region" description="Basic residues" evidence="1">
    <location>
        <begin position="342"/>
        <end position="351"/>
    </location>
</feature>
<sequence>MEDLSRDEINGLISECTHYQTQTRTYVRLLGIHQLSNSSRGDTGKQTYSTPIVQDFAEATGKEVTRFIKRYESRQEVQQAVSYSRSELQRYTDKCLEPYGPKIWGNGSTEPQITRTDEFYPKCLIWDDQGDRKRIQLYTFCWVIQRACRRVQMKKRECGGNLYDADGDAPNHAENDGERLPHRSFRDVIEGIGTISTRPSTLPTKAVSSSSSSKVRSVILEDTGIANASASVQDFRAPEATMVRNPPGLTSFSVRDATIPRRPPPQSHMQDVSPTVNLQHNDCALRGEGGSGNDAGRRPTSSEAIAMHAHERSLVARKRRRSTIDIHEATSFSSLQNTGKLKPVRQIKRKGSSSGLSRSHPPTGSRTYREQRQSPEDIFSIPDSRDQATMVGCEDGLVEATSREVHDVDSVLGDAAVAGMNGQPAAPMAPEGTHSSLIVRLKLNSVQGYQLRSDRRRLARSLLLCFDTDAQMQSPIRETMDLIQKLWSSDRLRLRESLNHAFDSYDTALSRWRRCIEILTTFQRRTQFCGDRSAWNAHFESLQIDARHEARRYFLDAVVQMGDWLDEQRSLSVQKFSDDVAVALLTMADWMDTMNDKEDRDSFIEVVTRFNKSLLDRFM</sequence>
<dbReference type="AlphaFoldDB" id="A0A8K0QSA5"/>
<reference evidence="2" key="1">
    <citation type="journal article" date="2021" name="Nat. Commun.">
        <title>Genetic determinants of endophytism in the Arabidopsis root mycobiome.</title>
        <authorList>
            <person name="Mesny F."/>
            <person name="Miyauchi S."/>
            <person name="Thiergart T."/>
            <person name="Pickel B."/>
            <person name="Atanasova L."/>
            <person name="Karlsson M."/>
            <person name="Huettel B."/>
            <person name="Barry K.W."/>
            <person name="Haridas S."/>
            <person name="Chen C."/>
            <person name="Bauer D."/>
            <person name="Andreopoulos W."/>
            <person name="Pangilinan J."/>
            <person name="LaButti K."/>
            <person name="Riley R."/>
            <person name="Lipzen A."/>
            <person name="Clum A."/>
            <person name="Drula E."/>
            <person name="Henrissat B."/>
            <person name="Kohler A."/>
            <person name="Grigoriev I.V."/>
            <person name="Martin F.M."/>
            <person name="Hacquard S."/>
        </authorList>
    </citation>
    <scope>NUCLEOTIDE SEQUENCE</scope>
    <source>
        <strain evidence="2">MPI-SDFR-AT-0120</strain>
    </source>
</reference>
<evidence type="ECO:0000256" key="1">
    <source>
        <dbReference type="SAM" id="MobiDB-lite"/>
    </source>
</evidence>
<keyword evidence="3" id="KW-1185">Reference proteome</keyword>